<feature type="signal peptide" evidence="2">
    <location>
        <begin position="1"/>
        <end position="22"/>
    </location>
</feature>
<dbReference type="RefSeq" id="WP_146921802.1">
    <property type="nucleotide sequence ID" value="NZ_CP042430.1"/>
</dbReference>
<keyword evidence="1" id="KW-0472">Membrane</keyword>
<keyword evidence="1" id="KW-0812">Transmembrane</keyword>
<evidence type="ECO:0000313" key="3">
    <source>
        <dbReference type="EMBL" id="QEC49441.1"/>
    </source>
</evidence>
<evidence type="ECO:0000256" key="2">
    <source>
        <dbReference type="SAM" id="SignalP"/>
    </source>
</evidence>
<dbReference type="Proteomes" id="UP000321805">
    <property type="component" value="Chromosome"/>
</dbReference>
<evidence type="ECO:0000313" key="4">
    <source>
        <dbReference type="Proteomes" id="UP000321805"/>
    </source>
</evidence>
<reference evidence="3 4" key="1">
    <citation type="journal article" date="2018" name="J. Microbiol.">
        <title>Baekduia soli gen. nov., sp. nov., a novel bacterium isolated from the soil of Baekdu Mountain and proposal of a novel family name, Baekduiaceae fam. nov.</title>
        <authorList>
            <person name="An D.S."/>
            <person name="Siddiqi M.Z."/>
            <person name="Kim K.H."/>
            <person name="Yu H.S."/>
            <person name="Im W.T."/>
        </authorList>
    </citation>
    <scope>NUCLEOTIDE SEQUENCE [LARGE SCALE GENOMIC DNA]</scope>
    <source>
        <strain evidence="3 4">BR7-21</strain>
    </source>
</reference>
<keyword evidence="4" id="KW-1185">Reference proteome</keyword>
<accession>A0A5B8U9Z6</accession>
<dbReference type="AlphaFoldDB" id="A0A5B8U9Z6"/>
<dbReference type="EMBL" id="CP042430">
    <property type="protein sequence ID" value="QEC49441.1"/>
    <property type="molecule type" value="Genomic_DNA"/>
</dbReference>
<organism evidence="3 4">
    <name type="scientific">Baekduia soli</name>
    <dbReference type="NCBI Taxonomy" id="496014"/>
    <lineage>
        <taxon>Bacteria</taxon>
        <taxon>Bacillati</taxon>
        <taxon>Actinomycetota</taxon>
        <taxon>Thermoleophilia</taxon>
        <taxon>Solirubrobacterales</taxon>
        <taxon>Baekduiaceae</taxon>
        <taxon>Baekduia</taxon>
    </lineage>
</organism>
<dbReference type="PROSITE" id="PS51257">
    <property type="entry name" value="PROKAR_LIPOPROTEIN"/>
    <property type="match status" value="1"/>
</dbReference>
<keyword evidence="1" id="KW-1133">Transmembrane helix</keyword>
<sequence length="67" mass="6563">MLMPGRLALGALALLVAGCVIAAVGTTTALDAIGLVIAGIGAVLLVSAAFLAVGQSEDRDREQRGGS</sequence>
<name>A0A5B8U9Z6_9ACTN</name>
<feature type="chain" id="PRO_5022698228" evidence="2">
    <location>
        <begin position="23"/>
        <end position="67"/>
    </location>
</feature>
<protein>
    <submittedName>
        <fullName evidence="3">Uncharacterized protein</fullName>
    </submittedName>
</protein>
<proteinExistence type="predicted"/>
<feature type="transmembrane region" description="Helical" evidence="1">
    <location>
        <begin position="32"/>
        <end position="54"/>
    </location>
</feature>
<keyword evidence="2" id="KW-0732">Signal</keyword>
<gene>
    <name evidence="3" type="ORF">FSW04_18950</name>
</gene>
<evidence type="ECO:0000256" key="1">
    <source>
        <dbReference type="SAM" id="Phobius"/>
    </source>
</evidence>
<dbReference type="KEGG" id="bsol:FSW04_18950"/>